<dbReference type="Proteomes" id="UP001050975">
    <property type="component" value="Unassembled WGS sequence"/>
</dbReference>
<proteinExistence type="predicted"/>
<dbReference type="RefSeq" id="WP_226577682.1">
    <property type="nucleotide sequence ID" value="NZ_BLAY01000020.1"/>
</dbReference>
<evidence type="ECO:0008006" key="3">
    <source>
        <dbReference type="Google" id="ProtNLM"/>
    </source>
</evidence>
<dbReference type="Pfam" id="PF08852">
    <property type="entry name" value="DUF1822"/>
    <property type="match status" value="1"/>
</dbReference>
<sequence>MTYYSNNLAALDFDFEAFPVEAIALESANIERAIQISSAIPNESQQWQTYLNALALFGFEQWLDERASDIPLESAKSTVLQPQYANVFPAVANLNVGSFKLCLIATGSSSDEEVIIPQPAIDLPEFAAHFYVLIEIQEEFEQAIIRGFLRRDRLNSQCHSLNLQPNSDWTYSVPLAWFDSEADRLLLYLRCLEPGAILLPEIASDPVAALSTVQAELETLLPLLQSRETALWQVLNWQQGAAVLTNPELLEWVYQLQIEAIGDEASETKNELRNYLSDLLNLLTQRTVNVARWLQDQIDELAQGLSWVLMPPTFVPATVSMRSTQSLEALLPVAEFEEIIRQLAHTGMEIPTAARGAYQDIGLADIQARLYALTWPFLSPEDTPEWTLLLVLGPTPDSALPHGIRLRVSDQSGVLVQRTLNRNSMDTYLYVLIAGRWDEKFLATITLPNGTTLTLPPFAFRPEFGNC</sequence>
<dbReference type="EMBL" id="BLAY01000020">
    <property type="protein sequence ID" value="GET36990.1"/>
    <property type="molecule type" value="Genomic_DNA"/>
</dbReference>
<protein>
    <recommendedName>
        <fullName evidence="3">DUF1822 family protein</fullName>
    </recommendedName>
</protein>
<organism evidence="1 2">
    <name type="scientific">Microseira wollei NIES-4236</name>
    <dbReference type="NCBI Taxonomy" id="2530354"/>
    <lineage>
        <taxon>Bacteria</taxon>
        <taxon>Bacillati</taxon>
        <taxon>Cyanobacteriota</taxon>
        <taxon>Cyanophyceae</taxon>
        <taxon>Oscillatoriophycideae</taxon>
        <taxon>Aerosakkonematales</taxon>
        <taxon>Aerosakkonemataceae</taxon>
        <taxon>Microseira</taxon>
    </lineage>
</organism>
<dbReference type="AlphaFoldDB" id="A0AAV3X8H8"/>
<keyword evidence="2" id="KW-1185">Reference proteome</keyword>
<comment type="caution">
    <text evidence="1">The sequence shown here is derived from an EMBL/GenBank/DDBJ whole genome shotgun (WGS) entry which is preliminary data.</text>
</comment>
<dbReference type="InterPro" id="IPR014951">
    <property type="entry name" value="DUF1822"/>
</dbReference>
<name>A0AAV3X8H8_9CYAN</name>
<reference evidence="1" key="1">
    <citation type="submission" date="2019-10" db="EMBL/GenBank/DDBJ databases">
        <title>Draft genome sequece of Microseira wollei NIES-4236.</title>
        <authorList>
            <person name="Yamaguchi H."/>
            <person name="Suzuki S."/>
            <person name="Kawachi M."/>
        </authorList>
    </citation>
    <scope>NUCLEOTIDE SEQUENCE</scope>
    <source>
        <strain evidence="1">NIES-4236</strain>
    </source>
</reference>
<evidence type="ECO:0000313" key="1">
    <source>
        <dbReference type="EMBL" id="GET36990.1"/>
    </source>
</evidence>
<accession>A0AAV3X8H8</accession>
<evidence type="ECO:0000313" key="2">
    <source>
        <dbReference type="Proteomes" id="UP001050975"/>
    </source>
</evidence>
<gene>
    <name evidence="1" type="ORF">MiSe_17430</name>
</gene>